<dbReference type="PANTHER" id="PTHR43355:SF2">
    <property type="entry name" value="FLAVIN REDUCTASE (NADPH)"/>
    <property type="match status" value="1"/>
</dbReference>
<proteinExistence type="predicted"/>
<reference evidence="2 3" key="1">
    <citation type="submission" date="2007-03" db="EMBL/GenBank/DDBJ databases">
        <authorList>
            <person name="Heidelberg J."/>
        </authorList>
    </citation>
    <scope>NUCLEOTIDE SEQUENCE [LARGE SCALE GENOMIC DNA]</scope>
    <source>
        <strain evidence="3">ATCC 39541 / Classical Ogawa 395 / O395</strain>
    </source>
</reference>
<gene>
    <name evidence="2" type="ordered locus">VC0395_0187</name>
</gene>
<feature type="domain" description="NAD(P)-binding" evidence="1">
    <location>
        <begin position="7"/>
        <end position="197"/>
    </location>
</feature>
<dbReference type="RefSeq" id="WP_000861284.1">
    <property type="nucleotide sequence ID" value="NC_009456.1"/>
</dbReference>
<dbReference type="InterPro" id="IPR016040">
    <property type="entry name" value="NAD(P)-bd_dom"/>
</dbReference>
<dbReference type="SUPFAM" id="SSF51735">
    <property type="entry name" value="NAD(P)-binding Rossmann-fold domains"/>
    <property type="match status" value="1"/>
</dbReference>
<dbReference type="EMBL" id="CP000626">
    <property type="protein sequence ID" value="ABQ19245.1"/>
    <property type="molecule type" value="Genomic_DNA"/>
</dbReference>
<dbReference type="OrthoDB" id="7352421at2"/>
<dbReference type="AlphaFoldDB" id="A0A0H3AG35"/>
<sequence>MKVAILGASGWIGSHLAAEAKMRGHEVVAVVRDPAKVTLKGVAVQQLDILNPESSLKSVLEGVDAVIASIGGRAAGNHEMVAKTAQRLLNELPQAGVARLLWVGGAGSLEVAPGVKLVTVPGFPEEYKGEALAQGEALEVFRASNSDVNWTFVSPAAEIFPGDKQGQYRVGGDQLLTDSEGNSRISVADYAVALIDELEYAEHPRQRIGVAY</sequence>
<dbReference type="eggNOG" id="COG2910">
    <property type="taxonomic scope" value="Bacteria"/>
</dbReference>
<dbReference type="KEGG" id="vcr:VC395_A1077"/>
<dbReference type="InterPro" id="IPR051606">
    <property type="entry name" value="Polyketide_Oxido-like"/>
</dbReference>
<dbReference type="CDD" id="cd05244">
    <property type="entry name" value="BVR-B_like_SDR_a"/>
    <property type="match status" value="1"/>
</dbReference>
<dbReference type="KEGG" id="vco:VC0395_0187"/>
<dbReference type="GO" id="GO:0016646">
    <property type="term" value="F:oxidoreductase activity, acting on the CH-NH group of donors, NAD or NADP as acceptor"/>
    <property type="evidence" value="ECO:0007669"/>
    <property type="project" value="TreeGrafter"/>
</dbReference>
<evidence type="ECO:0000259" key="1">
    <source>
        <dbReference type="Pfam" id="PF13460"/>
    </source>
</evidence>
<evidence type="ECO:0000313" key="3">
    <source>
        <dbReference type="Proteomes" id="UP000000249"/>
    </source>
</evidence>
<dbReference type="GeneID" id="69721759"/>
<dbReference type="PATRIC" id="fig|345073.21.peg.3800"/>
<name>A0A0H3AG35_VIBC3</name>
<dbReference type="Proteomes" id="UP000000249">
    <property type="component" value="Chromosome 2"/>
</dbReference>
<organism evidence="2 3">
    <name type="scientific">Vibrio cholerae serotype O1 (strain ATCC 39541 / Classical Ogawa 395 / O395)</name>
    <dbReference type="NCBI Taxonomy" id="345073"/>
    <lineage>
        <taxon>Bacteria</taxon>
        <taxon>Pseudomonadati</taxon>
        <taxon>Pseudomonadota</taxon>
        <taxon>Gammaproteobacteria</taxon>
        <taxon>Vibrionales</taxon>
        <taxon>Vibrionaceae</taxon>
        <taxon>Vibrio</taxon>
    </lineage>
</organism>
<accession>A0A0H3AG35</accession>
<dbReference type="PANTHER" id="PTHR43355">
    <property type="entry name" value="FLAVIN REDUCTASE (NADPH)"/>
    <property type="match status" value="1"/>
</dbReference>
<dbReference type="InterPro" id="IPR036291">
    <property type="entry name" value="NAD(P)-bd_dom_sf"/>
</dbReference>
<dbReference type="Gene3D" id="3.40.50.720">
    <property type="entry name" value="NAD(P)-binding Rossmann-like Domain"/>
    <property type="match status" value="1"/>
</dbReference>
<protein>
    <recommendedName>
        <fullName evidence="1">NAD(P)-binding domain-containing protein</fullName>
    </recommendedName>
</protein>
<dbReference type="Pfam" id="PF13460">
    <property type="entry name" value="NAD_binding_10"/>
    <property type="match status" value="1"/>
</dbReference>
<evidence type="ECO:0000313" key="2">
    <source>
        <dbReference type="EMBL" id="ABQ19245.1"/>
    </source>
</evidence>